<sequence length="67" mass="7922">MEIGDEISLWNREEERTDEDDSSGDGGQDQRIDIQREGQWNVSKIKRFIEALKQMEKEYLALVSQNY</sequence>
<gene>
    <name evidence="2" type="ORF">EZS28_050837</name>
</gene>
<protein>
    <submittedName>
        <fullName evidence="2">Uncharacterized protein</fullName>
    </submittedName>
</protein>
<dbReference type="Proteomes" id="UP000324800">
    <property type="component" value="Unassembled WGS sequence"/>
</dbReference>
<dbReference type="AlphaFoldDB" id="A0A5J4T5F5"/>
<accession>A0A5J4T5F5</accession>
<dbReference type="EMBL" id="SNRW01037733">
    <property type="protein sequence ID" value="KAA6353636.1"/>
    <property type="molecule type" value="Genomic_DNA"/>
</dbReference>
<comment type="caution">
    <text evidence="2">The sequence shown here is derived from an EMBL/GenBank/DDBJ whole genome shotgun (WGS) entry which is preliminary data.</text>
</comment>
<organism evidence="2 3">
    <name type="scientific">Streblomastix strix</name>
    <dbReference type="NCBI Taxonomy" id="222440"/>
    <lineage>
        <taxon>Eukaryota</taxon>
        <taxon>Metamonada</taxon>
        <taxon>Preaxostyla</taxon>
        <taxon>Oxymonadida</taxon>
        <taxon>Streblomastigidae</taxon>
        <taxon>Streblomastix</taxon>
    </lineage>
</organism>
<proteinExistence type="predicted"/>
<feature type="region of interest" description="Disordered" evidence="1">
    <location>
        <begin position="1"/>
        <end position="35"/>
    </location>
</feature>
<evidence type="ECO:0000256" key="1">
    <source>
        <dbReference type="SAM" id="MobiDB-lite"/>
    </source>
</evidence>
<reference evidence="2 3" key="1">
    <citation type="submission" date="2019-03" db="EMBL/GenBank/DDBJ databases">
        <title>Single cell metagenomics reveals metabolic interactions within the superorganism composed of flagellate Streblomastix strix and complex community of Bacteroidetes bacteria on its surface.</title>
        <authorList>
            <person name="Treitli S.C."/>
            <person name="Kolisko M."/>
            <person name="Husnik F."/>
            <person name="Keeling P."/>
            <person name="Hampl V."/>
        </authorList>
    </citation>
    <scope>NUCLEOTIDE SEQUENCE [LARGE SCALE GENOMIC DNA]</scope>
    <source>
        <strain evidence="2">ST1C</strain>
    </source>
</reference>
<name>A0A5J4T5F5_9EUKA</name>
<evidence type="ECO:0000313" key="2">
    <source>
        <dbReference type="EMBL" id="KAA6353636.1"/>
    </source>
</evidence>
<evidence type="ECO:0000313" key="3">
    <source>
        <dbReference type="Proteomes" id="UP000324800"/>
    </source>
</evidence>